<sequence>MNVHAPTEDKIDDIKDRFYEELEHVLDKFPNYPRKILLGEFNAKVGREDIFKPTIGNESLHEISNDNGVRVVNFATSKNLTVKSTMFPHRNIQKFTWTSPDAKIHNQIDHILIERRRHSSILDVRSFRAADCDTDHYLVVEKVREKLAVSKKTTHRVHMERFNLKKLNEVESKEQYCSEISNRFTALENFEAKVDVNKAWGTIKENIKMSAKESLGYYEPKKHKAQKEARKDYPMR</sequence>
<evidence type="ECO:0000313" key="1">
    <source>
        <dbReference type="EMBL" id="PNF38661.1"/>
    </source>
</evidence>
<reference evidence="1 2" key="1">
    <citation type="submission" date="2017-12" db="EMBL/GenBank/DDBJ databases">
        <title>Hemimetabolous genomes reveal molecular basis of termite eusociality.</title>
        <authorList>
            <person name="Harrison M.C."/>
            <person name="Jongepier E."/>
            <person name="Robertson H.M."/>
            <person name="Arning N."/>
            <person name="Bitard-Feildel T."/>
            <person name="Chao H."/>
            <person name="Childers C.P."/>
            <person name="Dinh H."/>
            <person name="Doddapaneni H."/>
            <person name="Dugan S."/>
            <person name="Gowin J."/>
            <person name="Greiner C."/>
            <person name="Han Y."/>
            <person name="Hu H."/>
            <person name="Hughes D.S.T."/>
            <person name="Huylmans A.-K."/>
            <person name="Kemena C."/>
            <person name="Kremer L.P.M."/>
            <person name="Lee S.L."/>
            <person name="Lopez-Ezquerra A."/>
            <person name="Mallet L."/>
            <person name="Monroy-Kuhn J.M."/>
            <person name="Moser A."/>
            <person name="Murali S.C."/>
            <person name="Muzny D.M."/>
            <person name="Otani S."/>
            <person name="Piulachs M.-D."/>
            <person name="Poelchau M."/>
            <person name="Qu J."/>
            <person name="Schaub F."/>
            <person name="Wada-Katsumata A."/>
            <person name="Worley K.C."/>
            <person name="Xie Q."/>
            <person name="Ylla G."/>
            <person name="Poulsen M."/>
            <person name="Gibbs R.A."/>
            <person name="Schal C."/>
            <person name="Richards S."/>
            <person name="Belles X."/>
            <person name="Korb J."/>
            <person name="Bornberg-Bauer E."/>
        </authorList>
    </citation>
    <scope>NUCLEOTIDE SEQUENCE [LARGE SCALE GENOMIC DNA]</scope>
    <source>
        <tissue evidence="1">Whole body</tissue>
    </source>
</reference>
<dbReference type="SUPFAM" id="SSF56219">
    <property type="entry name" value="DNase I-like"/>
    <property type="match status" value="1"/>
</dbReference>
<dbReference type="STRING" id="105785.A0A2J7RCU5"/>
<dbReference type="Proteomes" id="UP000235965">
    <property type="component" value="Unassembled WGS sequence"/>
</dbReference>
<protein>
    <recommendedName>
        <fullName evidence="3">Endonuclease/exonuclease/phosphatase domain-containing protein</fullName>
    </recommendedName>
</protein>
<dbReference type="EMBL" id="NEVH01005883">
    <property type="protein sequence ID" value="PNF38661.1"/>
    <property type="molecule type" value="Genomic_DNA"/>
</dbReference>
<comment type="caution">
    <text evidence="1">The sequence shown here is derived from an EMBL/GenBank/DDBJ whole genome shotgun (WGS) entry which is preliminary data.</text>
</comment>
<evidence type="ECO:0008006" key="3">
    <source>
        <dbReference type="Google" id="ProtNLM"/>
    </source>
</evidence>
<evidence type="ECO:0000313" key="2">
    <source>
        <dbReference type="Proteomes" id="UP000235965"/>
    </source>
</evidence>
<dbReference type="Gene3D" id="3.60.10.10">
    <property type="entry name" value="Endonuclease/exonuclease/phosphatase"/>
    <property type="match status" value="1"/>
</dbReference>
<proteinExistence type="predicted"/>
<dbReference type="AlphaFoldDB" id="A0A2J7RCU5"/>
<gene>
    <name evidence="1" type="ORF">B7P43_G01213</name>
</gene>
<accession>A0A2J7RCU5</accession>
<keyword evidence="2" id="KW-1185">Reference proteome</keyword>
<name>A0A2J7RCU5_9NEOP</name>
<dbReference type="InterPro" id="IPR036691">
    <property type="entry name" value="Endo/exonu/phosph_ase_sf"/>
</dbReference>
<dbReference type="InParanoid" id="A0A2J7RCU5"/>
<organism evidence="1 2">
    <name type="scientific">Cryptotermes secundus</name>
    <dbReference type="NCBI Taxonomy" id="105785"/>
    <lineage>
        <taxon>Eukaryota</taxon>
        <taxon>Metazoa</taxon>
        <taxon>Ecdysozoa</taxon>
        <taxon>Arthropoda</taxon>
        <taxon>Hexapoda</taxon>
        <taxon>Insecta</taxon>
        <taxon>Pterygota</taxon>
        <taxon>Neoptera</taxon>
        <taxon>Polyneoptera</taxon>
        <taxon>Dictyoptera</taxon>
        <taxon>Blattodea</taxon>
        <taxon>Blattoidea</taxon>
        <taxon>Termitoidae</taxon>
        <taxon>Kalotermitidae</taxon>
        <taxon>Cryptotermitinae</taxon>
        <taxon>Cryptotermes</taxon>
    </lineage>
</organism>